<dbReference type="PANTHER" id="PTHR12623:SF10">
    <property type="entry name" value="NGFI-A-BINDING PROTEIN HOMOLOG"/>
    <property type="match status" value="1"/>
</dbReference>
<feature type="compositionally biased region" description="Acidic residues" evidence="8">
    <location>
        <begin position="570"/>
        <end position="584"/>
    </location>
</feature>
<organism evidence="11 15">
    <name type="scientific">Petromyzon marinus</name>
    <name type="common">Sea lamprey</name>
    <dbReference type="NCBI Taxonomy" id="7757"/>
    <lineage>
        <taxon>Eukaryota</taxon>
        <taxon>Metazoa</taxon>
        <taxon>Chordata</taxon>
        <taxon>Craniata</taxon>
        <taxon>Vertebrata</taxon>
        <taxon>Cyclostomata</taxon>
        <taxon>Hyperoartia</taxon>
        <taxon>Petromyzontiformes</taxon>
        <taxon>Petromyzontidae</taxon>
        <taxon>Petromyzon</taxon>
    </lineage>
</organism>
<dbReference type="Proteomes" id="UP001318040">
    <property type="component" value="Chromosome 2"/>
</dbReference>
<feature type="region of interest" description="Disordered" evidence="8">
    <location>
        <begin position="272"/>
        <end position="294"/>
    </location>
</feature>
<evidence type="ECO:0000313" key="14">
    <source>
        <dbReference type="RefSeq" id="XP_032814928.1"/>
    </source>
</evidence>
<dbReference type="Pfam" id="PF04905">
    <property type="entry name" value="NCD2"/>
    <property type="match status" value="1"/>
</dbReference>
<dbReference type="RefSeq" id="XP_032814928.1">
    <property type="nucleotide sequence ID" value="XM_032959037.1"/>
</dbReference>
<evidence type="ECO:0000256" key="5">
    <source>
        <dbReference type="ARBA" id="ARBA00023015"/>
    </source>
</evidence>
<evidence type="ECO:0000313" key="16">
    <source>
        <dbReference type="RefSeq" id="XP_032814948.1"/>
    </source>
</evidence>
<protein>
    <submittedName>
        <fullName evidence="12 13">NGFI-A-binding protein 1-like isoform X1</fullName>
    </submittedName>
</protein>
<dbReference type="InterPro" id="IPR006988">
    <property type="entry name" value="Nab_N"/>
</dbReference>
<keyword evidence="4" id="KW-0678">Repressor</keyword>
<proteinExistence type="inferred from homology"/>
<comment type="similarity">
    <text evidence="2">Belongs to the NAB family.</text>
</comment>
<reference evidence="12 13" key="1">
    <citation type="submission" date="2025-04" db="UniProtKB">
        <authorList>
            <consortium name="RefSeq"/>
        </authorList>
    </citation>
    <scope>IDENTIFICATION</scope>
    <source>
        <tissue evidence="12 13">Sperm</tissue>
    </source>
</reference>
<evidence type="ECO:0000313" key="13">
    <source>
        <dbReference type="RefSeq" id="XP_032814920.1"/>
    </source>
</evidence>
<dbReference type="RefSeq" id="XP_032814920.1">
    <property type="nucleotide sequence ID" value="XM_032959029.1"/>
</dbReference>
<dbReference type="GO" id="GO:0005634">
    <property type="term" value="C:nucleus"/>
    <property type="evidence" value="ECO:0007669"/>
    <property type="project" value="UniProtKB-SubCell"/>
</dbReference>
<dbReference type="InterPro" id="IPR038398">
    <property type="entry name" value="NCD2_sf"/>
</dbReference>
<evidence type="ECO:0000259" key="9">
    <source>
        <dbReference type="Pfam" id="PF04904"/>
    </source>
</evidence>
<sequence>MEELAPQPRTLGELQLFRVLQRANLLSYYQTFVEQGGDDVHQLCDAEQEEFLEIMALVGMASKPLHVRRLQKALQEWVNNPSVFSQVLPAFACASIPISKISNITTATATEGLNLGPKQATTGSASAGASTRVVVENHKSVSSTTTTTTTGKQHLAPNPGVTAMGVASSNAKQCLPSVSGSVSCTARNTPASVASNACRVNSNSGSSSSSSSLGIITSTIANTGCGSGSNGGGNSFGRENGLTHGSTRAAWPGDVADTGVCGVGGGNAAGATDDGALSAGSSGDGDGPGGELDPETRRIITECSAQALGPAHRPLERAEVQEVLRANKKMAAHMGHIFEMDDGDERREDEIRKFSAIYGRFDSRRKDGKQLTQHELSVNEAACQLCLLDMSLLTRRDELFPLARQVVRESGYKYSQRYSSRVRPVEGPVCKRPRIEAGVIPASCQETSTSRTLQAQITKLKRQPYGHRGRGDQWGEEWERRPHASCVQDRMVEVQEALRAIPLKQDGLKQRMHEAQDKQDLSSAHSFQAELEQVTMEQLSLIQEQTDLIKKQRRSDRYFQAKARSHGTASDDDGEDYGDTDSSGDEMRHEPPGCGGCGDAGDAPSPRHNGPPDPHEPSQGPTGVQPPSWKHSLAADEPRPRTRHQLTGQPLKQEPAWSDTEEGGGSSTGRGSQTEQEEWETQVKEEQRNSC</sequence>
<feature type="compositionally biased region" description="Low complexity" evidence="8">
    <location>
        <begin position="272"/>
        <end position="281"/>
    </location>
</feature>
<feature type="region of interest" description="Disordered" evidence="8">
    <location>
        <begin position="138"/>
        <end position="158"/>
    </location>
</feature>
<dbReference type="GO" id="GO:0003712">
    <property type="term" value="F:transcription coregulator activity"/>
    <property type="evidence" value="ECO:0007669"/>
    <property type="project" value="InterPro"/>
</dbReference>
<evidence type="ECO:0000256" key="4">
    <source>
        <dbReference type="ARBA" id="ARBA00022491"/>
    </source>
</evidence>
<comment type="subunit">
    <text evidence="3">Homomultimers may associate with EGR1 bound to DNA.</text>
</comment>
<feature type="domain" description="Nab N-terminal" evidence="9">
    <location>
        <begin position="8"/>
        <end position="84"/>
    </location>
</feature>
<dbReference type="FunFam" id="1.20.120.2010:FF:000001">
    <property type="entry name" value="NGFI-A-binding protein 1 isoform X1"/>
    <property type="match status" value="1"/>
</dbReference>
<keyword evidence="11" id="KW-1185">Reference proteome</keyword>
<dbReference type="Gene3D" id="1.20.120.2010">
    <property type="entry name" value="NAB conserved domain 2"/>
    <property type="match status" value="1"/>
</dbReference>
<keyword evidence="7" id="KW-0539">Nucleus</keyword>
<feature type="domain" description="NAB co-repressor" evidence="10">
    <location>
        <begin position="292"/>
        <end position="418"/>
    </location>
</feature>
<evidence type="ECO:0000259" key="10">
    <source>
        <dbReference type="Pfam" id="PF04905"/>
    </source>
</evidence>
<dbReference type="Pfam" id="PF04904">
    <property type="entry name" value="SAM_NCD1"/>
    <property type="match status" value="1"/>
</dbReference>
<evidence type="ECO:0000256" key="2">
    <source>
        <dbReference type="ARBA" id="ARBA00008864"/>
    </source>
</evidence>
<dbReference type="InterPro" id="IPR006989">
    <property type="entry name" value="NAB_co-repressor_dom"/>
</dbReference>
<evidence type="ECO:0000256" key="6">
    <source>
        <dbReference type="ARBA" id="ARBA00023163"/>
    </source>
</evidence>
<keyword evidence="5" id="KW-0805">Transcription regulation</keyword>
<gene>
    <name evidence="12 13 14 15 16 17" type="primary">LOC116944997</name>
</gene>
<dbReference type="RefSeq" id="XP_032814948.1">
    <property type="nucleotide sequence ID" value="XM_032959057.1"/>
</dbReference>
<dbReference type="GO" id="GO:0045892">
    <property type="term" value="P:negative regulation of DNA-templated transcription"/>
    <property type="evidence" value="ECO:0007669"/>
    <property type="project" value="InterPro"/>
</dbReference>
<dbReference type="InterPro" id="IPR039040">
    <property type="entry name" value="NAB_fam"/>
</dbReference>
<dbReference type="AlphaFoldDB" id="A0AAJ7TE17"/>
<evidence type="ECO:0000313" key="17">
    <source>
        <dbReference type="RefSeq" id="XP_032814956.1"/>
    </source>
</evidence>
<evidence type="ECO:0000313" key="15">
    <source>
        <dbReference type="RefSeq" id="XP_032814938.1"/>
    </source>
</evidence>
<evidence type="ECO:0000256" key="1">
    <source>
        <dbReference type="ARBA" id="ARBA00004123"/>
    </source>
</evidence>
<feature type="compositionally biased region" description="Basic and acidic residues" evidence="8">
    <location>
        <begin position="681"/>
        <end position="691"/>
    </location>
</feature>
<dbReference type="KEGG" id="pmrn:116944997"/>
<accession>A0AAJ7TE17</accession>
<name>A0AAJ7TE17_PETMA</name>
<comment type="subcellular location">
    <subcellularLocation>
        <location evidence="1">Nucleus</location>
    </subcellularLocation>
</comment>
<evidence type="ECO:0000256" key="7">
    <source>
        <dbReference type="ARBA" id="ARBA00023242"/>
    </source>
</evidence>
<evidence type="ECO:0000313" key="12">
    <source>
        <dbReference type="RefSeq" id="XP_032814911.1"/>
    </source>
</evidence>
<dbReference type="RefSeq" id="XP_032814911.1">
    <property type="nucleotide sequence ID" value="XM_032959020.1"/>
</dbReference>
<dbReference type="RefSeq" id="XP_032814938.1">
    <property type="nucleotide sequence ID" value="XM_032959047.1"/>
</dbReference>
<evidence type="ECO:0000256" key="8">
    <source>
        <dbReference type="SAM" id="MobiDB-lite"/>
    </source>
</evidence>
<dbReference type="RefSeq" id="XP_032814956.1">
    <property type="nucleotide sequence ID" value="XM_032959065.1"/>
</dbReference>
<dbReference type="PANTHER" id="PTHR12623">
    <property type="entry name" value="NGFI-A BINDING PROTEIN"/>
    <property type="match status" value="1"/>
</dbReference>
<feature type="region of interest" description="Disordered" evidence="8">
    <location>
        <begin position="558"/>
        <end position="691"/>
    </location>
</feature>
<keyword evidence="6" id="KW-0804">Transcription</keyword>
<evidence type="ECO:0000256" key="3">
    <source>
        <dbReference type="ARBA" id="ARBA00011364"/>
    </source>
</evidence>
<feature type="region of interest" description="Disordered" evidence="8">
    <location>
        <begin position="231"/>
        <end position="254"/>
    </location>
</feature>
<evidence type="ECO:0000313" key="11">
    <source>
        <dbReference type="Proteomes" id="UP001318040"/>
    </source>
</evidence>